<feature type="compositionally biased region" description="Polar residues" evidence="1">
    <location>
        <begin position="78"/>
        <end position="87"/>
    </location>
</feature>
<gene>
    <name evidence="2" type="ORF">HJG63_008443</name>
</gene>
<evidence type="ECO:0000256" key="1">
    <source>
        <dbReference type="SAM" id="MobiDB-lite"/>
    </source>
</evidence>
<protein>
    <submittedName>
        <fullName evidence="2">Uncharacterized protein</fullName>
    </submittedName>
</protein>
<name>A0A7J8DXZ9_ROUAE</name>
<evidence type="ECO:0000313" key="3">
    <source>
        <dbReference type="Proteomes" id="UP000593571"/>
    </source>
</evidence>
<sequence length="143" mass="14337">MASFAEDSGESQWEGALRGPARHAVCDPGAREPAGRVPTSTGDLIDLLKAHGGQSRWTRSRRGRARGHHPRQGCRPSYSKTSVHTSTGGCGAGLDRRPQAVATVGAEAQAEAGSGGLEGGVCPKRGGQAGAITSAGGGTGPGP</sequence>
<feature type="region of interest" description="Disordered" evidence="1">
    <location>
        <begin position="1"/>
        <end position="143"/>
    </location>
</feature>
<accession>A0A7J8DXZ9</accession>
<keyword evidence="3" id="KW-1185">Reference proteome</keyword>
<reference evidence="2 3" key="1">
    <citation type="journal article" date="2020" name="Nature">
        <title>Six reference-quality genomes reveal evolution of bat adaptations.</title>
        <authorList>
            <person name="Jebb D."/>
            <person name="Huang Z."/>
            <person name="Pippel M."/>
            <person name="Hughes G.M."/>
            <person name="Lavrichenko K."/>
            <person name="Devanna P."/>
            <person name="Winkler S."/>
            <person name="Jermiin L.S."/>
            <person name="Skirmuntt E.C."/>
            <person name="Katzourakis A."/>
            <person name="Burkitt-Gray L."/>
            <person name="Ray D.A."/>
            <person name="Sullivan K.A.M."/>
            <person name="Roscito J.G."/>
            <person name="Kirilenko B.M."/>
            <person name="Davalos L.M."/>
            <person name="Corthals A.P."/>
            <person name="Power M.L."/>
            <person name="Jones G."/>
            <person name="Ransome R.D."/>
            <person name="Dechmann D.K.N."/>
            <person name="Locatelli A.G."/>
            <person name="Puechmaille S.J."/>
            <person name="Fedrigo O."/>
            <person name="Jarvis E.D."/>
            <person name="Hiller M."/>
            <person name="Vernes S.C."/>
            <person name="Myers E.W."/>
            <person name="Teeling E.C."/>
        </authorList>
    </citation>
    <scope>NUCLEOTIDE SEQUENCE [LARGE SCALE GENOMIC DNA]</scope>
    <source>
        <strain evidence="2">MRouAeg1</strain>
        <tissue evidence="2">Muscle</tissue>
    </source>
</reference>
<proteinExistence type="predicted"/>
<organism evidence="2 3">
    <name type="scientific">Rousettus aegyptiacus</name>
    <name type="common">Egyptian fruit bat</name>
    <name type="synonym">Pteropus aegyptiacus</name>
    <dbReference type="NCBI Taxonomy" id="9407"/>
    <lineage>
        <taxon>Eukaryota</taxon>
        <taxon>Metazoa</taxon>
        <taxon>Chordata</taxon>
        <taxon>Craniata</taxon>
        <taxon>Vertebrata</taxon>
        <taxon>Euteleostomi</taxon>
        <taxon>Mammalia</taxon>
        <taxon>Eutheria</taxon>
        <taxon>Laurasiatheria</taxon>
        <taxon>Chiroptera</taxon>
        <taxon>Yinpterochiroptera</taxon>
        <taxon>Pteropodoidea</taxon>
        <taxon>Pteropodidae</taxon>
        <taxon>Rousettinae</taxon>
        <taxon>Rousettus</taxon>
    </lineage>
</organism>
<feature type="compositionally biased region" description="Basic residues" evidence="1">
    <location>
        <begin position="58"/>
        <end position="72"/>
    </location>
</feature>
<dbReference type="EMBL" id="JACASE010000011">
    <property type="protein sequence ID" value="KAF6427990.1"/>
    <property type="molecule type" value="Genomic_DNA"/>
</dbReference>
<dbReference type="Proteomes" id="UP000593571">
    <property type="component" value="Unassembled WGS sequence"/>
</dbReference>
<evidence type="ECO:0000313" key="2">
    <source>
        <dbReference type="EMBL" id="KAF6427990.1"/>
    </source>
</evidence>
<dbReference type="AlphaFoldDB" id="A0A7J8DXZ9"/>
<comment type="caution">
    <text evidence="2">The sequence shown here is derived from an EMBL/GenBank/DDBJ whole genome shotgun (WGS) entry which is preliminary data.</text>
</comment>